<keyword evidence="1" id="KW-0732">Signal</keyword>
<feature type="domain" description="TIL" evidence="2">
    <location>
        <begin position="24"/>
        <end position="82"/>
    </location>
</feature>
<reference evidence="3" key="1">
    <citation type="submission" date="2019-08" db="EMBL/GenBank/DDBJ databases">
        <title>The genome of the North American firefly Photinus pyralis.</title>
        <authorList>
            <consortium name="Photinus pyralis genome working group"/>
            <person name="Fallon T.R."/>
            <person name="Sander Lower S.E."/>
            <person name="Weng J.-K."/>
        </authorList>
    </citation>
    <scope>NUCLEOTIDE SEQUENCE</scope>
    <source>
        <strain evidence="3">TRF0915ILg1</strain>
        <tissue evidence="3">Whole body</tissue>
    </source>
</reference>
<evidence type="ECO:0000313" key="3">
    <source>
        <dbReference type="EMBL" id="KAF2901139.1"/>
    </source>
</evidence>
<name>A0A8K0GIH1_IGNLU</name>
<dbReference type="CDD" id="cd19941">
    <property type="entry name" value="TIL"/>
    <property type="match status" value="1"/>
</dbReference>
<gene>
    <name evidence="3" type="ORF">ILUMI_05047</name>
</gene>
<sequence length="88" mass="9968">MKALALILFLVTGLSGTTRLYNKCPENEIYHECGSSLCPSEDCGTQYQLCTMDCSPELAGCRCKSGYRRDLKRRVCIPQDECLKYIYV</sequence>
<dbReference type="Pfam" id="PF01826">
    <property type="entry name" value="TIL"/>
    <property type="match status" value="1"/>
</dbReference>
<dbReference type="EMBL" id="VTPC01001839">
    <property type="protein sequence ID" value="KAF2901139.1"/>
    <property type="molecule type" value="Genomic_DNA"/>
</dbReference>
<dbReference type="InterPro" id="IPR036084">
    <property type="entry name" value="Ser_inhib-like_sf"/>
</dbReference>
<feature type="chain" id="PRO_5035463150" description="TIL domain-containing protein" evidence="1">
    <location>
        <begin position="17"/>
        <end position="88"/>
    </location>
</feature>
<accession>A0A8K0GIH1</accession>
<proteinExistence type="predicted"/>
<comment type="caution">
    <text evidence="3">The sequence shown here is derived from an EMBL/GenBank/DDBJ whole genome shotgun (WGS) entry which is preliminary data.</text>
</comment>
<dbReference type="Proteomes" id="UP000801492">
    <property type="component" value="Unassembled WGS sequence"/>
</dbReference>
<evidence type="ECO:0000259" key="2">
    <source>
        <dbReference type="Pfam" id="PF01826"/>
    </source>
</evidence>
<dbReference type="OrthoDB" id="6236007at2759"/>
<evidence type="ECO:0000313" key="4">
    <source>
        <dbReference type="Proteomes" id="UP000801492"/>
    </source>
</evidence>
<organism evidence="3 4">
    <name type="scientific">Ignelater luminosus</name>
    <name type="common">Cucubano</name>
    <name type="synonym">Pyrophorus luminosus</name>
    <dbReference type="NCBI Taxonomy" id="2038154"/>
    <lineage>
        <taxon>Eukaryota</taxon>
        <taxon>Metazoa</taxon>
        <taxon>Ecdysozoa</taxon>
        <taxon>Arthropoda</taxon>
        <taxon>Hexapoda</taxon>
        <taxon>Insecta</taxon>
        <taxon>Pterygota</taxon>
        <taxon>Neoptera</taxon>
        <taxon>Endopterygota</taxon>
        <taxon>Coleoptera</taxon>
        <taxon>Polyphaga</taxon>
        <taxon>Elateriformia</taxon>
        <taxon>Elateroidea</taxon>
        <taxon>Elateridae</taxon>
        <taxon>Agrypninae</taxon>
        <taxon>Pyrophorini</taxon>
        <taxon>Ignelater</taxon>
    </lineage>
</organism>
<dbReference type="SUPFAM" id="SSF57567">
    <property type="entry name" value="Serine protease inhibitors"/>
    <property type="match status" value="1"/>
</dbReference>
<dbReference type="Gene3D" id="2.10.25.10">
    <property type="entry name" value="Laminin"/>
    <property type="match status" value="1"/>
</dbReference>
<dbReference type="InterPro" id="IPR002919">
    <property type="entry name" value="TIL_dom"/>
</dbReference>
<feature type="signal peptide" evidence="1">
    <location>
        <begin position="1"/>
        <end position="16"/>
    </location>
</feature>
<dbReference type="AlphaFoldDB" id="A0A8K0GIH1"/>
<evidence type="ECO:0000256" key="1">
    <source>
        <dbReference type="SAM" id="SignalP"/>
    </source>
</evidence>
<keyword evidence="4" id="KW-1185">Reference proteome</keyword>
<protein>
    <recommendedName>
        <fullName evidence="2">TIL domain-containing protein</fullName>
    </recommendedName>
</protein>